<reference evidence="2 3" key="1">
    <citation type="journal article" date="2019" name="Philos. Trans. R. Soc. Lond., B, Biol. Sci.">
        <title>Ant behaviour and brain gene expression of defending hosts depend on the ecological success of the intruding social parasite.</title>
        <authorList>
            <person name="Kaur R."/>
            <person name="Stoldt M."/>
            <person name="Jongepier E."/>
            <person name="Feldmeyer B."/>
            <person name="Menzel F."/>
            <person name="Bornberg-Bauer E."/>
            <person name="Foitzik S."/>
        </authorList>
    </citation>
    <scope>NUCLEOTIDE SEQUENCE [LARGE SCALE GENOMIC DNA]</scope>
    <source>
        <tissue evidence="2">Whole body</tissue>
    </source>
</reference>
<keyword evidence="3" id="KW-1185">Reference proteome</keyword>
<evidence type="ECO:0000313" key="3">
    <source>
        <dbReference type="Proteomes" id="UP000310200"/>
    </source>
</evidence>
<evidence type="ECO:0000256" key="1">
    <source>
        <dbReference type="SAM" id="MobiDB-lite"/>
    </source>
</evidence>
<comment type="caution">
    <text evidence="2">The sequence shown here is derived from an EMBL/GenBank/DDBJ whole genome shotgun (WGS) entry which is preliminary data.</text>
</comment>
<feature type="compositionally biased region" description="Basic and acidic residues" evidence="1">
    <location>
        <begin position="67"/>
        <end position="78"/>
    </location>
</feature>
<accession>A0A4S2L0H6</accession>
<proteinExistence type="predicted"/>
<feature type="region of interest" description="Disordered" evidence="1">
    <location>
        <begin position="1"/>
        <end position="122"/>
    </location>
</feature>
<dbReference type="Proteomes" id="UP000310200">
    <property type="component" value="Unassembled WGS sequence"/>
</dbReference>
<dbReference type="AlphaFoldDB" id="A0A4S2L0H6"/>
<sequence>MKRKRKKIQMIPDAKEVGKREEEHADVVGEREEEDPEKVDIVYNSIPAHRSDGTQPIRSDPASTESTKSEIIAHDNDVAAKSSLTDAKHPTTIDSLLPENEPTDTTDCGQDTPNGAEQATRPIPTTIWALFQRKMRADVEGMISAHTRYRRKNA</sequence>
<protein>
    <submittedName>
        <fullName evidence="2">Uncharacterized protein</fullName>
    </submittedName>
</protein>
<feature type="compositionally biased region" description="Polar residues" evidence="1">
    <location>
        <begin position="103"/>
        <end position="117"/>
    </location>
</feature>
<gene>
    <name evidence="2" type="ORF">DBV15_08009</name>
</gene>
<name>A0A4S2L0H6_9HYME</name>
<feature type="compositionally biased region" description="Polar residues" evidence="1">
    <location>
        <begin position="53"/>
        <end position="66"/>
    </location>
</feature>
<evidence type="ECO:0000313" key="2">
    <source>
        <dbReference type="EMBL" id="TGZ55960.1"/>
    </source>
</evidence>
<feature type="compositionally biased region" description="Basic and acidic residues" evidence="1">
    <location>
        <begin position="13"/>
        <end position="30"/>
    </location>
</feature>
<organism evidence="2 3">
    <name type="scientific">Temnothorax longispinosus</name>
    <dbReference type="NCBI Taxonomy" id="300112"/>
    <lineage>
        <taxon>Eukaryota</taxon>
        <taxon>Metazoa</taxon>
        <taxon>Ecdysozoa</taxon>
        <taxon>Arthropoda</taxon>
        <taxon>Hexapoda</taxon>
        <taxon>Insecta</taxon>
        <taxon>Pterygota</taxon>
        <taxon>Neoptera</taxon>
        <taxon>Endopterygota</taxon>
        <taxon>Hymenoptera</taxon>
        <taxon>Apocrita</taxon>
        <taxon>Aculeata</taxon>
        <taxon>Formicoidea</taxon>
        <taxon>Formicidae</taxon>
        <taxon>Myrmicinae</taxon>
        <taxon>Temnothorax</taxon>
    </lineage>
</organism>
<dbReference type="EMBL" id="QBLH01000379">
    <property type="protein sequence ID" value="TGZ55960.1"/>
    <property type="molecule type" value="Genomic_DNA"/>
</dbReference>